<comment type="caution">
    <text evidence="1">The sequence shown here is derived from an EMBL/GenBank/DDBJ whole genome shotgun (WGS) entry which is preliminary data.</text>
</comment>
<keyword evidence="2" id="KW-1185">Reference proteome</keyword>
<accession>A0ABU2JGG5</accession>
<dbReference type="Proteomes" id="UP001183176">
    <property type="component" value="Unassembled WGS sequence"/>
</dbReference>
<reference evidence="2" key="1">
    <citation type="submission" date="2023-07" db="EMBL/GenBank/DDBJ databases">
        <title>30 novel species of actinomycetes from the DSMZ collection.</title>
        <authorList>
            <person name="Nouioui I."/>
        </authorList>
    </citation>
    <scope>NUCLEOTIDE SEQUENCE [LARGE SCALE GENOMIC DNA]</scope>
    <source>
        <strain evidence="2">DSM 44399</strain>
    </source>
</reference>
<protein>
    <submittedName>
        <fullName evidence="1">Uncharacterized protein</fullName>
    </submittedName>
</protein>
<dbReference type="EMBL" id="JAVREH010000069">
    <property type="protein sequence ID" value="MDT0264091.1"/>
    <property type="molecule type" value="Genomic_DNA"/>
</dbReference>
<gene>
    <name evidence="1" type="ORF">RM423_22220</name>
</gene>
<sequence>MPDGNFSALHLIGAAHGGDVTSQASITHTDGSTSSVPFNLTDWAAGSGRNGNTVAVAMDHRIGGWQLTLRYSAGERKPGRR</sequence>
<evidence type="ECO:0000313" key="1">
    <source>
        <dbReference type="EMBL" id="MDT0264091.1"/>
    </source>
</evidence>
<organism evidence="1 2">
    <name type="scientific">Jatrophihabitans lederbergiae</name>
    <dbReference type="NCBI Taxonomy" id="3075547"/>
    <lineage>
        <taxon>Bacteria</taxon>
        <taxon>Bacillati</taxon>
        <taxon>Actinomycetota</taxon>
        <taxon>Actinomycetes</taxon>
        <taxon>Jatrophihabitantales</taxon>
        <taxon>Jatrophihabitantaceae</taxon>
        <taxon>Jatrophihabitans</taxon>
    </lineage>
</organism>
<proteinExistence type="predicted"/>
<dbReference type="RefSeq" id="WP_311425234.1">
    <property type="nucleotide sequence ID" value="NZ_JAVREH010000069.1"/>
</dbReference>
<name>A0ABU2JGG5_9ACTN</name>
<evidence type="ECO:0000313" key="2">
    <source>
        <dbReference type="Proteomes" id="UP001183176"/>
    </source>
</evidence>